<dbReference type="GO" id="GO:0042276">
    <property type="term" value="P:error-prone translesion synthesis"/>
    <property type="evidence" value="ECO:0007669"/>
    <property type="project" value="TreeGrafter"/>
</dbReference>
<keyword evidence="9 16" id="KW-0479">Metal-binding</keyword>
<dbReference type="SUPFAM" id="SSF56672">
    <property type="entry name" value="DNA/RNA polymerases"/>
    <property type="match status" value="1"/>
</dbReference>
<evidence type="ECO:0000256" key="14">
    <source>
        <dbReference type="ARBA" id="ARBA00023204"/>
    </source>
</evidence>
<keyword evidence="12 16" id="KW-0239">DNA-directed DNA polymerase</keyword>
<sequence length="360" mass="41263">MDRKIIHVDVDAFFASVEQRDNPKLKGKPVIVGGTSDRGVVATCSYEARRYGIHSAMPIFKAKKQCPYGIFLPTRHSRYKEVSEEIFKLFYSITDLVEPISIDEAYLDITKLNRNPRNVAYYIKEQVKKKTGLTVSIGISYNKFLAKLGSDWNKPNGLKVITEDMIPEILKPLPIKKVHGLGNTSCEKLNKIGIFIVEDLLKMPSEYLVNFLGKYGIEVYDRIRGNDTRVVKNTRVSKSIGRETTLEEDTHDKTYLEELIFKFAKDISTSLKRKHLYGKTITIKIKLSNFESHTKSKTINEYINSFEEICMVGVNILNEIDLDRDIRLIGLSVSNLSKADVRQLNFFDLENDFCKNNEKL</sequence>
<dbReference type="CDD" id="cd03586">
    <property type="entry name" value="PolY_Pol_IV_kappa"/>
    <property type="match status" value="1"/>
</dbReference>
<dbReference type="Pfam" id="PF11799">
    <property type="entry name" value="IMS_C"/>
    <property type="match status" value="1"/>
</dbReference>
<feature type="binding site" evidence="16">
    <location>
        <position position="9"/>
    </location>
    <ligand>
        <name>Mg(2+)</name>
        <dbReference type="ChEBI" id="CHEBI:18420"/>
    </ligand>
</feature>
<evidence type="ECO:0000256" key="3">
    <source>
        <dbReference type="ARBA" id="ARBA00011245"/>
    </source>
</evidence>
<dbReference type="AlphaFoldDB" id="A0A4R2KZ52"/>
<dbReference type="PANTHER" id="PTHR11076">
    <property type="entry name" value="DNA REPAIR POLYMERASE UMUC / TRANSFERASE FAMILY MEMBER"/>
    <property type="match status" value="1"/>
</dbReference>
<dbReference type="InterPro" id="IPR050116">
    <property type="entry name" value="DNA_polymerase-Y"/>
</dbReference>
<evidence type="ECO:0000313" key="18">
    <source>
        <dbReference type="EMBL" id="TCO79384.1"/>
    </source>
</evidence>
<keyword evidence="14 16" id="KW-0234">DNA repair</keyword>
<evidence type="ECO:0000256" key="5">
    <source>
        <dbReference type="ARBA" id="ARBA00022490"/>
    </source>
</evidence>
<dbReference type="GO" id="GO:0009432">
    <property type="term" value="P:SOS response"/>
    <property type="evidence" value="ECO:0007669"/>
    <property type="project" value="TreeGrafter"/>
</dbReference>
<dbReference type="PROSITE" id="PS50173">
    <property type="entry name" value="UMUC"/>
    <property type="match status" value="1"/>
</dbReference>
<keyword evidence="11 16" id="KW-0460">Magnesium</keyword>
<dbReference type="InterPro" id="IPR043128">
    <property type="entry name" value="Rev_trsase/Diguanyl_cyclase"/>
</dbReference>
<evidence type="ECO:0000256" key="10">
    <source>
        <dbReference type="ARBA" id="ARBA00022763"/>
    </source>
</evidence>
<dbReference type="Gene3D" id="1.10.150.20">
    <property type="entry name" value="5' to 3' exonuclease, C-terminal subdomain"/>
    <property type="match status" value="1"/>
</dbReference>
<dbReference type="FunFam" id="3.40.1170.60:FF:000001">
    <property type="entry name" value="DNA polymerase IV"/>
    <property type="match status" value="1"/>
</dbReference>
<keyword evidence="4 16" id="KW-0515">Mutator protein</keyword>
<evidence type="ECO:0000256" key="8">
    <source>
        <dbReference type="ARBA" id="ARBA00022705"/>
    </source>
</evidence>
<evidence type="ECO:0000256" key="16">
    <source>
        <dbReference type="HAMAP-Rule" id="MF_01113"/>
    </source>
</evidence>
<comment type="function">
    <text evidence="16">Poorly processive, error-prone DNA polymerase involved in untargeted mutagenesis. Copies undamaged DNA at stalled replication forks, which arise in vivo from mismatched or misaligned primer ends. These misaligned primers can be extended by PolIV. Exhibits no 3'-5' exonuclease (proofreading) activity. May be involved in translesional synthesis, in conjunction with the beta clamp from PolIII.</text>
</comment>
<evidence type="ECO:0000256" key="7">
    <source>
        <dbReference type="ARBA" id="ARBA00022695"/>
    </source>
</evidence>
<dbReference type="EMBL" id="SLWV01000002">
    <property type="protein sequence ID" value="TCO79384.1"/>
    <property type="molecule type" value="Genomic_DNA"/>
</dbReference>
<dbReference type="HAMAP" id="MF_01113">
    <property type="entry name" value="DNApol_IV"/>
    <property type="match status" value="1"/>
</dbReference>
<dbReference type="GO" id="GO:0003887">
    <property type="term" value="F:DNA-directed DNA polymerase activity"/>
    <property type="evidence" value="ECO:0007669"/>
    <property type="project" value="UniProtKB-UniRule"/>
</dbReference>
<dbReference type="GO" id="GO:0006261">
    <property type="term" value="P:DNA-templated DNA replication"/>
    <property type="evidence" value="ECO:0007669"/>
    <property type="project" value="UniProtKB-UniRule"/>
</dbReference>
<evidence type="ECO:0000256" key="12">
    <source>
        <dbReference type="ARBA" id="ARBA00022932"/>
    </source>
</evidence>
<dbReference type="SUPFAM" id="SSF100879">
    <property type="entry name" value="Lesion bypass DNA polymerase (Y-family), little finger domain"/>
    <property type="match status" value="1"/>
</dbReference>
<evidence type="ECO:0000259" key="17">
    <source>
        <dbReference type="PROSITE" id="PS50173"/>
    </source>
</evidence>
<keyword evidence="13 16" id="KW-0238">DNA-binding</keyword>
<feature type="binding site" evidence="16">
    <location>
        <position position="103"/>
    </location>
    <ligand>
        <name>Mg(2+)</name>
        <dbReference type="ChEBI" id="CHEBI:18420"/>
    </ligand>
</feature>
<dbReference type="Gene3D" id="3.30.70.270">
    <property type="match status" value="1"/>
</dbReference>
<dbReference type="OrthoDB" id="9808813at2"/>
<evidence type="ECO:0000256" key="1">
    <source>
        <dbReference type="ARBA" id="ARBA00004496"/>
    </source>
</evidence>
<evidence type="ECO:0000256" key="11">
    <source>
        <dbReference type="ARBA" id="ARBA00022842"/>
    </source>
</evidence>
<feature type="domain" description="UmuC" evidence="17">
    <location>
        <begin position="5"/>
        <end position="182"/>
    </location>
</feature>
<dbReference type="NCBIfam" id="NF010731">
    <property type="entry name" value="PRK14133.1"/>
    <property type="match status" value="1"/>
</dbReference>
<comment type="similarity">
    <text evidence="2 16">Belongs to the DNA polymerase type-Y family.</text>
</comment>
<comment type="subcellular location">
    <subcellularLocation>
        <location evidence="1 16">Cytoplasm</location>
    </subcellularLocation>
</comment>
<keyword evidence="10 16" id="KW-0227">DNA damage</keyword>
<evidence type="ECO:0000313" key="19">
    <source>
        <dbReference type="Proteomes" id="UP000294919"/>
    </source>
</evidence>
<name>A0A4R2KZ52_9FIRM</name>
<dbReference type="InterPro" id="IPR001126">
    <property type="entry name" value="UmuC"/>
</dbReference>
<dbReference type="RefSeq" id="WP_132242228.1">
    <property type="nucleotide sequence ID" value="NZ_SLWV01000002.1"/>
</dbReference>
<dbReference type="InterPro" id="IPR017961">
    <property type="entry name" value="DNA_pol_Y-fam_little_finger"/>
</dbReference>
<evidence type="ECO:0000256" key="9">
    <source>
        <dbReference type="ARBA" id="ARBA00022723"/>
    </source>
</evidence>
<keyword evidence="6 16" id="KW-0808">Transferase</keyword>
<feature type="active site" evidence="16">
    <location>
        <position position="104"/>
    </location>
</feature>
<evidence type="ECO:0000256" key="15">
    <source>
        <dbReference type="ARBA" id="ARBA00049244"/>
    </source>
</evidence>
<evidence type="ECO:0000256" key="4">
    <source>
        <dbReference type="ARBA" id="ARBA00022457"/>
    </source>
</evidence>
<dbReference type="NCBIfam" id="NF002677">
    <property type="entry name" value="PRK02406.1"/>
    <property type="match status" value="1"/>
</dbReference>
<dbReference type="PANTHER" id="PTHR11076:SF33">
    <property type="entry name" value="DNA POLYMERASE KAPPA"/>
    <property type="match status" value="1"/>
</dbReference>
<comment type="cofactor">
    <cofactor evidence="16">
        <name>Mg(2+)</name>
        <dbReference type="ChEBI" id="CHEBI:18420"/>
    </cofactor>
    <text evidence="16">Binds 2 magnesium ions per subunit.</text>
</comment>
<dbReference type="GO" id="GO:0003684">
    <property type="term" value="F:damaged DNA binding"/>
    <property type="evidence" value="ECO:0007669"/>
    <property type="project" value="InterPro"/>
</dbReference>
<keyword evidence="7 16" id="KW-0548">Nucleotidyltransferase</keyword>
<dbReference type="InterPro" id="IPR022880">
    <property type="entry name" value="DNApol_IV"/>
</dbReference>
<dbReference type="Gene3D" id="3.30.1490.100">
    <property type="entry name" value="DNA polymerase, Y-family, little finger domain"/>
    <property type="match status" value="1"/>
</dbReference>
<dbReference type="Gene3D" id="3.40.1170.60">
    <property type="match status" value="1"/>
</dbReference>
<dbReference type="GO" id="GO:0006281">
    <property type="term" value="P:DNA repair"/>
    <property type="evidence" value="ECO:0007669"/>
    <property type="project" value="UniProtKB-UniRule"/>
</dbReference>
<dbReference type="InterPro" id="IPR036775">
    <property type="entry name" value="DNA_pol_Y-fam_lit_finger_sf"/>
</dbReference>
<dbReference type="FunFam" id="3.30.1490.100:FF:000004">
    <property type="entry name" value="DNA polymerase IV"/>
    <property type="match status" value="1"/>
</dbReference>
<dbReference type="Pfam" id="PF00817">
    <property type="entry name" value="IMS"/>
    <property type="match status" value="1"/>
</dbReference>
<reference evidence="18 19" key="1">
    <citation type="submission" date="2019-03" db="EMBL/GenBank/DDBJ databases">
        <title>Genomic Encyclopedia of Type Strains, Phase IV (KMG-IV): sequencing the most valuable type-strain genomes for metagenomic binning, comparative biology and taxonomic classification.</title>
        <authorList>
            <person name="Goeker M."/>
        </authorList>
    </citation>
    <scope>NUCLEOTIDE SEQUENCE [LARGE SCALE GENOMIC DNA]</scope>
    <source>
        <strain evidence="18 19">DSM 102940</strain>
    </source>
</reference>
<dbReference type="GO" id="GO:0000287">
    <property type="term" value="F:magnesium ion binding"/>
    <property type="evidence" value="ECO:0007669"/>
    <property type="project" value="UniProtKB-UniRule"/>
</dbReference>
<dbReference type="Proteomes" id="UP000294919">
    <property type="component" value="Unassembled WGS sequence"/>
</dbReference>
<dbReference type="InterPro" id="IPR043502">
    <property type="entry name" value="DNA/RNA_pol_sf"/>
</dbReference>
<organism evidence="18 19">
    <name type="scientific">Marinisporobacter balticus</name>
    <dbReference type="NCBI Taxonomy" id="2018667"/>
    <lineage>
        <taxon>Bacteria</taxon>
        <taxon>Bacillati</taxon>
        <taxon>Bacillota</taxon>
        <taxon>Clostridia</taxon>
        <taxon>Peptostreptococcales</taxon>
        <taxon>Thermotaleaceae</taxon>
        <taxon>Marinisporobacter</taxon>
    </lineage>
</organism>
<feature type="site" description="Substrate discrimination" evidence="16">
    <location>
        <position position="14"/>
    </location>
</feature>
<accession>A0A4R2KZ52</accession>
<keyword evidence="5 16" id="KW-0963">Cytoplasm</keyword>
<evidence type="ECO:0000256" key="13">
    <source>
        <dbReference type="ARBA" id="ARBA00023125"/>
    </source>
</evidence>
<protein>
    <recommendedName>
        <fullName evidence="16">DNA polymerase IV</fullName>
        <shortName evidence="16">Pol IV</shortName>
        <ecNumber evidence="16">2.7.7.7</ecNumber>
    </recommendedName>
</protein>
<keyword evidence="19" id="KW-1185">Reference proteome</keyword>
<evidence type="ECO:0000256" key="2">
    <source>
        <dbReference type="ARBA" id="ARBA00010945"/>
    </source>
</evidence>
<comment type="subunit">
    <text evidence="3 16">Monomer.</text>
</comment>
<keyword evidence="8 16" id="KW-0235">DNA replication</keyword>
<evidence type="ECO:0000256" key="6">
    <source>
        <dbReference type="ARBA" id="ARBA00022679"/>
    </source>
</evidence>
<dbReference type="GO" id="GO:0005829">
    <property type="term" value="C:cytosol"/>
    <property type="evidence" value="ECO:0007669"/>
    <property type="project" value="TreeGrafter"/>
</dbReference>
<proteinExistence type="inferred from homology"/>
<gene>
    <name evidence="16" type="primary">dinB</name>
    <name evidence="18" type="ORF">EV214_102102</name>
</gene>
<comment type="caution">
    <text evidence="18">The sequence shown here is derived from an EMBL/GenBank/DDBJ whole genome shotgun (WGS) entry which is preliminary data.</text>
</comment>
<dbReference type="EC" id="2.7.7.7" evidence="16"/>
<comment type="catalytic activity">
    <reaction evidence="15 16">
        <text>DNA(n) + a 2'-deoxyribonucleoside 5'-triphosphate = DNA(n+1) + diphosphate</text>
        <dbReference type="Rhea" id="RHEA:22508"/>
        <dbReference type="Rhea" id="RHEA-COMP:17339"/>
        <dbReference type="Rhea" id="RHEA-COMP:17340"/>
        <dbReference type="ChEBI" id="CHEBI:33019"/>
        <dbReference type="ChEBI" id="CHEBI:61560"/>
        <dbReference type="ChEBI" id="CHEBI:173112"/>
        <dbReference type="EC" id="2.7.7.7"/>
    </reaction>
</comment>